<feature type="compositionally biased region" description="Polar residues" evidence="1">
    <location>
        <begin position="912"/>
        <end position="923"/>
    </location>
</feature>
<evidence type="ECO:0000313" key="2">
    <source>
        <dbReference type="EMBL" id="KAF2826335.1"/>
    </source>
</evidence>
<sequence length="1043" mass="115925">MHNPPLKPSFLELPPRRPKAQRQYTASPPKRHDCTPRTSHGFLPLRTSSPLSTVGDRTTERPSFNYFSLPRKESLVSPPAVQYESHGFIPLCSVAVVEKKDEAQDYFSIPVSHEQVGEENVLSTPDVMEVASVSDTPSPRILEFASTSHIPISQLIHPTGSPLLDRDFIQTPDQPRPPHLKPIARSPNDVGINETTENMVGPEYDSNESQGWNSEDALMKLEHNNQIFETTISNLEKAVFFHLENEESRLRYETNGSHAPFDEYAGTTPCCSSFKSSDSGSAYFNDDEKNPSPTRKKFTKPFYQDPLYGDGTVWEYMGRTATHRGNRHVYRDFAANETGQEPHDEVVTLDELLAEETGLGDDDSPTDPAPMAMTPFSADEENGVKPSRALLSDLSSSGNLPVERRSNDSEPDISWIEAPNKPRSLGHIFTKDPTVSVSSRHKQPSRKRPIKSLNERNRTLPPIPTMLENRSDTDLTKNASRGLVSSEPVPIGQILDEGPKIKEATVSPKISPKPSPRQPLRSSPGFDTPMPQLATPQIHAAAIPKRERKFTPLPISSDDTTLYKIACKSQPRALAACLQGRTFNIVNTLTGQIYVSDVPERMLLHFCGAEVVQRLAPSYGRDTNVLEIPASEADAVAIARVLRFMKRCCLPLTHQSSGDLRVPPNIRDGMETIRACRVLGLIADAKRIEDVVVWNWLGRKGSFMCDSDISLIWNSYFGQFRESALGDAIVWAVLNEATSDAHASAEEMRCMLDQPEFETLRVRVKDAIARREWKRGTRGAFLDSCQKNREKAEKWRERRRRERLAIVERVEEHRERLARENGAMMKKRDPNAVVGDTEGEAKWEPPSSWAYFNSAAGAGIRKGQKDPTRSTPRLETNGLIGEKGSRAPDLWKPLPEIMSRTQWLSGVPPVSNPQKKVSASQRGHSIGPSLRGGHAFPPSMMNQTSSAFLAPMRNSGEASTKGSSNLIPNNSCWFGPESLQRRLQSELVSPPNHLQATTSVRGSDIAFLRPVATRSNNALGRSIQSRSPPAARDWTRSGVFGSS</sequence>
<evidence type="ECO:0000256" key="1">
    <source>
        <dbReference type="SAM" id="MobiDB-lite"/>
    </source>
</evidence>
<feature type="region of interest" description="Disordered" evidence="1">
    <location>
        <begin position="490"/>
        <end position="532"/>
    </location>
</feature>
<feature type="compositionally biased region" description="Basic residues" evidence="1">
    <location>
        <begin position="439"/>
        <end position="450"/>
    </location>
</feature>
<feature type="region of interest" description="Disordered" evidence="1">
    <location>
        <begin position="276"/>
        <end position="298"/>
    </location>
</feature>
<feature type="region of interest" description="Disordered" evidence="1">
    <location>
        <begin position="357"/>
        <end position="470"/>
    </location>
</feature>
<dbReference type="OrthoDB" id="3796468at2759"/>
<evidence type="ECO:0000313" key="3">
    <source>
        <dbReference type="Proteomes" id="UP000799424"/>
    </source>
</evidence>
<gene>
    <name evidence="2" type="ORF">CC86DRAFT_467068</name>
</gene>
<name>A0A6A7A1B1_9PLEO</name>
<feature type="compositionally biased region" description="Polar residues" evidence="1">
    <location>
        <begin position="46"/>
        <end position="57"/>
    </location>
</feature>
<organism evidence="2 3">
    <name type="scientific">Ophiobolus disseminans</name>
    <dbReference type="NCBI Taxonomy" id="1469910"/>
    <lineage>
        <taxon>Eukaryota</taxon>
        <taxon>Fungi</taxon>
        <taxon>Dikarya</taxon>
        <taxon>Ascomycota</taxon>
        <taxon>Pezizomycotina</taxon>
        <taxon>Dothideomycetes</taxon>
        <taxon>Pleosporomycetidae</taxon>
        <taxon>Pleosporales</taxon>
        <taxon>Pleosporineae</taxon>
        <taxon>Phaeosphaeriaceae</taxon>
        <taxon>Ophiobolus</taxon>
    </lineage>
</organism>
<reference evidence="2" key="1">
    <citation type="journal article" date="2020" name="Stud. Mycol.">
        <title>101 Dothideomycetes genomes: a test case for predicting lifestyles and emergence of pathogens.</title>
        <authorList>
            <person name="Haridas S."/>
            <person name="Albert R."/>
            <person name="Binder M."/>
            <person name="Bloem J."/>
            <person name="Labutti K."/>
            <person name="Salamov A."/>
            <person name="Andreopoulos B."/>
            <person name="Baker S."/>
            <person name="Barry K."/>
            <person name="Bills G."/>
            <person name="Bluhm B."/>
            <person name="Cannon C."/>
            <person name="Castanera R."/>
            <person name="Culley D."/>
            <person name="Daum C."/>
            <person name="Ezra D."/>
            <person name="Gonzalez J."/>
            <person name="Henrissat B."/>
            <person name="Kuo A."/>
            <person name="Liang C."/>
            <person name="Lipzen A."/>
            <person name="Lutzoni F."/>
            <person name="Magnuson J."/>
            <person name="Mondo S."/>
            <person name="Nolan M."/>
            <person name="Ohm R."/>
            <person name="Pangilinan J."/>
            <person name="Park H.-J."/>
            <person name="Ramirez L."/>
            <person name="Alfaro M."/>
            <person name="Sun H."/>
            <person name="Tritt A."/>
            <person name="Yoshinaga Y."/>
            <person name="Zwiers L.-H."/>
            <person name="Turgeon B."/>
            <person name="Goodwin S."/>
            <person name="Spatafora J."/>
            <person name="Crous P."/>
            <person name="Grigoriev I."/>
        </authorList>
    </citation>
    <scope>NUCLEOTIDE SEQUENCE</scope>
    <source>
        <strain evidence="2">CBS 113818</strain>
    </source>
</reference>
<feature type="compositionally biased region" description="Polar residues" evidence="1">
    <location>
        <begin position="1018"/>
        <end position="1027"/>
    </location>
</feature>
<accession>A0A6A7A1B1</accession>
<dbReference type="AlphaFoldDB" id="A0A6A7A1B1"/>
<feature type="region of interest" description="Disordered" evidence="1">
    <location>
        <begin position="859"/>
        <end position="891"/>
    </location>
</feature>
<feature type="region of interest" description="Disordered" evidence="1">
    <location>
        <begin position="905"/>
        <end position="935"/>
    </location>
</feature>
<dbReference type="EMBL" id="MU006226">
    <property type="protein sequence ID" value="KAF2826335.1"/>
    <property type="molecule type" value="Genomic_DNA"/>
</dbReference>
<feature type="region of interest" description="Disordered" evidence="1">
    <location>
        <begin position="1018"/>
        <end position="1043"/>
    </location>
</feature>
<proteinExistence type="predicted"/>
<protein>
    <submittedName>
        <fullName evidence="2">Uncharacterized protein</fullName>
    </submittedName>
</protein>
<keyword evidence="3" id="KW-1185">Reference proteome</keyword>
<feature type="region of interest" description="Disordered" evidence="1">
    <location>
        <begin position="1"/>
        <end position="57"/>
    </location>
</feature>
<dbReference type="Proteomes" id="UP000799424">
    <property type="component" value="Unassembled WGS sequence"/>
</dbReference>